<evidence type="ECO:0000313" key="2">
    <source>
        <dbReference type="Proteomes" id="UP000000763"/>
    </source>
</evidence>
<accession>Q75IG0</accession>
<evidence type="ECO:0000313" key="1">
    <source>
        <dbReference type="EMBL" id="AAS79769.2"/>
    </source>
</evidence>
<sequence>MADRGWLDTAVAAAGSPLHACSHRRLAHARVPLPLAWSRPCSRPPVVGSPMLARSRRRLALTIACALPLLACLARVLPPPVSEGERKGVRTVGVDALEATGEGEVQITLNDRGRIGVEEVLPSRAHGRWAARSRRHRQREQREQRRVVVAAAAQQSPRTASRMAPTMPLMAQIAGFPSSRLRVDRWPCSLLARGSLCSEKIA</sequence>
<dbReference type="AlphaFoldDB" id="Q75IG0"/>
<reference evidence="2" key="1">
    <citation type="journal article" date="2005" name="Nature">
        <title>The map-based sequence of the rice genome.</title>
        <authorList>
            <consortium name="International rice genome sequencing project (IRGSP)"/>
            <person name="Matsumoto T."/>
            <person name="Wu J."/>
            <person name="Kanamori H."/>
            <person name="Katayose Y."/>
            <person name="Fujisawa M."/>
            <person name="Namiki N."/>
            <person name="Mizuno H."/>
            <person name="Yamamoto K."/>
            <person name="Antonio B.A."/>
            <person name="Baba T."/>
            <person name="Sakata K."/>
            <person name="Nagamura Y."/>
            <person name="Aoki H."/>
            <person name="Arikawa K."/>
            <person name="Arita K."/>
            <person name="Bito T."/>
            <person name="Chiden Y."/>
            <person name="Fujitsuka N."/>
            <person name="Fukunaka R."/>
            <person name="Hamada M."/>
            <person name="Harada C."/>
            <person name="Hayashi A."/>
            <person name="Hijishita S."/>
            <person name="Honda M."/>
            <person name="Hosokawa S."/>
            <person name="Ichikawa Y."/>
            <person name="Idonuma A."/>
            <person name="Iijima M."/>
            <person name="Ikeda M."/>
            <person name="Ikeno M."/>
            <person name="Ito K."/>
            <person name="Ito S."/>
            <person name="Ito T."/>
            <person name="Ito Y."/>
            <person name="Ito Y."/>
            <person name="Iwabuchi A."/>
            <person name="Kamiya K."/>
            <person name="Karasawa W."/>
            <person name="Kurita K."/>
            <person name="Katagiri S."/>
            <person name="Kikuta A."/>
            <person name="Kobayashi H."/>
            <person name="Kobayashi N."/>
            <person name="Machita K."/>
            <person name="Maehara T."/>
            <person name="Masukawa M."/>
            <person name="Mizubayashi T."/>
            <person name="Mukai Y."/>
            <person name="Nagasaki H."/>
            <person name="Nagata Y."/>
            <person name="Naito S."/>
            <person name="Nakashima M."/>
            <person name="Nakama Y."/>
            <person name="Nakamichi Y."/>
            <person name="Nakamura M."/>
            <person name="Meguro A."/>
            <person name="Negishi M."/>
            <person name="Ohta I."/>
            <person name="Ohta T."/>
            <person name="Okamoto M."/>
            <person name="Ono N."/>
            <person name="Saji S."/>
            <person name="Sakaguchi M."/>
            <person name="Sakai K."/>
            <person name="Shibata M."/>
            <person name="Shimokawa T."/>
            <person name="Song J."/>
            <person name="Takazaki Y."/>
            <person name="Terasawa K."/>
            <person name="Tsugane M."/>
            <person name="Tsuji K."/>
            <person name="Ueda S."/>
            <person name="Waki K."/>
            <person name="Yamagata H."/>
            <person name="Yamamoto M."/>
            <person name="Yamamoto S."/>
            <person name="Yamane H."/>
            <person name="Yoshiki S."/>
            <person name="Yoshihara R."/>
            <person name="Yukawa K."/>
            <person name="Zhong H."/>
            <person name="Yano M."/>
            <person name="Yuan Q."/>
            <person name="Ouyang S."/>
            <person name="Liu J."/>
            <person name="Jones K.M."/>
            <person name="Gansberger K."/>
            <person name="Moffat K."/>
            <person name="Hill J."/>
            <person name="Bera J."/>
            <person name="Fadrosh D."/>
            <person name="Jin S."/>
            <person name="Johri S."/>
            <person name="Kim M."/>
            <person name="Overton L."/>
            <person name="Reardon M."/>
            <person name="Tsitrin T."/>
            <person name="Vuong H."/>
            <person name="Weaver B."/>
            <person name="Ciecko A."/>
            <person name="Tallon L."/>
            <person name="Jackson J."/>
            <person name="Pai G."/>
            <person name="Aken S.V."/>
            <person name="Utterback T."/>
            <person name="Reidmuller S."/>
            <person name="Feldblyum T."/>
            <person name="Hsiao J."/>
            <person name="Zismann V."/>
            <person name="Iobst S."/>
            <person name="de Vazeille A.R."/>
            <person name="Buell C.R."/>
            <person name="Ying K."/>
            <person name="Li Y."/>
            <person name="Lu T."/>
            <person name="Huang Y."/>
            <person name="Zhao Q."/>
            <person name="Feng Q."/>
            <person name="Zhang L."/>
            <person name="Zhu J."/>
            <person name="Weng Q."/>
            <person name="Mu J."/>
            <person name="Lu Y."/>
            <person name="Fan D."/>
            <person name="Liu Y."/>
            <person name="Guan J."/>
            <person name="Zhang Y."/>
            <person name="Yu S."/>
            <person name="Liu X."/>
            <person name="Zhang Y."/>
            <person name="Hong G."/>
            <person name="Han B."/>
            <person name="Choisne N."/>
            <person name="Demange N."/>
            <person name="Orjeda G."/>
            <person name="Samain S."/>
            <person name="Cattolico L."/>
            <person name="Pelletier E."/>
            <person name="Couloux A."/>
            <person name="Segurens B."/>
            <person name="Wincker P."/>
            <person name="D'Hont A."/>
            <person name="Scarpelli C."/>
            <person name="Weissenbach J."/>
            <person name="Salanoubat M."/>
            <person name="Quetier F."/>
            <person name="Yu Y."/>
            <person name="Kim H.R."/>
            <person name="Rambo T."/>
            <person name="Currie J."/>
            <person name="Collura K."/>
            <person name="Luo M."/>
            <person name="Yang T."/>
            <person name="Ammiraju J.S.S."/>
            <person name="Engler F."/>
            <person name="Soderlund C."/>
            <person name="Wing R.A."/>
            <person name="Palmer L.E."/>
            <person name="de la Bastide M."/>
            <person name="Spiegel L."/>
            <person name="Nascimento L."/>
            <person name="Zutavern T."/>
            <person name="O'Shaughnessy A."/>
            <person name="Dike S."/>
            <person name="Dedhia N."/>
            <person name="Preston R."/>
            <person name="Balija V."/>
            <person name="McCombie W.R."/>
            <person name="Chow T."/>
            <person name="Chen H."/>
            <person name="Chung M."/>
            <person name="Chen C."/>
            <person name="Shaw J."/>
            <person name="Wu H."/>
            <person name="Hsiao K."/>
            <person name="Chao Y."/>
            <person name="Chu M."/>
            <person name="Cheng C."/>
            <person name="Hour A."/>
            <person name="Lee P."/>
            <person name="Lin S."/>
            <person name="Lin Y."/>
            <person name="Liou J."/>
            <person name="Liu S."/>
            <person name="Hsing Y."/>
            <person name="Raghuvanshi S."/>
            <person name="Mohanty A."/>
            <person name="Bharti A.K."/>
            <person name="Gaur A."/>
            <person name="Gupta V."/>
            <person name="Kumar D."/>
            <person name="Ravi V."/>
            <person name="Vij S."/>
            <person name="Kapur A."/>
            <person name="Khurana P."/>
            <person name="Khurana P."/>
            <person name="Khurana J.P."/>
            <person name="Tyagi A.K."/>
            <person name="Gaikwad K."/>
            <person name="Singh A."/>
            <person name="Dalal V."/>
            <person name="Srivastava S."/>
            <person name="Dixit A."/>
            <person name="Pal A.K."/>
            <person name="Ghazi I.A."/>
            <person name="Yadav M."/>
            <person name="Pandit A."/>
            <person name="Bhargava A."/>
            <person name="Sureshbabu K."/>
            <person name="Batra K."/>
            <person name="Sharma T.R."/>
            <person name="Mohapatra T."/>
            <person name="Singh N.K."/>
            <person name="Messing J."/>
            <person name="Nelson A.B."/>
            <person name="Fuks G."/>
            <person name="Kavchok S."/>
            <person name="Keizer G."/>
            <person name="Linton E."/>
            <person name="Llaca V."/>
            <person name="Song R."/>
            <person name="Tanyolac B."/>
            <person name="Young S."/>
            <person name="Ho-Il K."/>
            <person name="Hahn J.H."/>
            <person name="Sangsakoo G."/>
            <person name="Vanavichit A."/>
            <person name="de Mattos Luiz.A.T."/>
            <person name="Zimmer P.D."/>
            <person name="Malone G."/>
            <person name="Dellagostin O."/>
            <person name="de Oliveira A.C."/>
            <person name="Bevan M."/>
            <person name="Bancroft I."/>
            <person name="Minx P."/>
            <person name="Cordum H."/>
            <person name="Wilson R."/>
            <person name="Cheng Z."/>
            <person name="Jin W."/>
            <person name="Jiang J."/>
            <person name="Leong S.A."/>
            <person name="Iwama H."/>
            <person name="Gojobori T."/>
            <person name="Itoh T."/>
            <person name="Niimura Y."/>
            <person name="Fujii Y."/>
            <person name="Habara T."/>
            <person name="Sakai H."/>
            <person name="Sato Y."/>
            <person name="Wilson G."/>
            <person name="Kumar K."/>
            <person name="McCouch S."/>
            <person name="Juretic N."/>
            <person name="Hoen D."/>
            <person name="Wright S."/>
            <person name="Bruskiewich R."/>
            <person name="Bureau T."/>
            <person name="Miyao A."/>
            <person name="Hirochika H."/>
            <person name="Nishikawa T."/>
            <person name="Kadowaki K."/>
            <person name="Sugiura M."/>
            <person name="Burr B."/>
            <person name="Sasaki T."/>
        </authorList>
    </citation>
    <scope>NUCLEOTIDE SEQUENCE [LARGE SCALE GENOMIC DNA]</scope>
    <source>
        <strain evidence="2">cv. Nipponbare</strain>
    </source>
</reference>
<name>Q75IG0_ORYSJ</name>
<organism evidence="1 2">
    <name type="scientific">Oryza sativa subsp. japonica</name>
    <name type="common">Rice</name>
    <dbReference type="NCBI Taxonomy" id="39947"/>
    <lineage>
        <taxon>Eukaryota</taxon>
        <taxon>Viridiplantae</taxon>
        <taxon>Streptophyta</taxon>
        <taxon>Embryophyta</taxon>
        <taxon>Tracheophyta</taxon>
        <taxon>Spermatophyta</taxon>
        <taxon>Magnoliopsida</taxon>
        <taxon>Liliopsida</taxon>
        <taxon>Poales</taxon>
        <taxon>Poaceae</taxon>
        <taxon>BOP clade</taxon>
        <taxon>Oryzoideae</taxon>
        <taxon>Oryzeae</taxon>
        <taxon>Oryzinae</taxon>
        <taxon>Oryza</taxon>
        <taxon>Oryza sativa</taxon>
    </lineage>
</organism>
<dbReference type="Proteomes" id="UP000000763">
    <property type="component" value="Chromosome 5"/>
</dbReference>
<gene>
    <name evidence="1" type="ORF">P0499F10.6</name>
</gene>
<dbReference type="EMBL" id="AC132487">
    <property type="protein sequence ID" value="AAS79769.2"/>
    <property type="molecule type" value="Genomic_DNA"/>
</dbReference>
<reference evidence="2" key="2">
    <citation type="journal article" date="2008" name="Nucleic Acids Res.">
        <title>The rice annotation project database (RAP-DB): 2008 update.</title>
        <authorList>
            <consortium name="The rice annotation project (RAP)"/>
        </authorList>
    </citation>
    <scope>GENOME REANNOTATION</scope>
    <source>
        <strain evidence="2">cv. Nipponbare</strain>
    </source>
</reference>
<protein>
    <submittedName>
        <fullName evidence="1">Uncharacterized protein</fullName>
    </submittedName>
</protein>
<proteinExistence type="predicted"/>